<dbReference type="GO" id="GO:0070041">
    <property type="term" value="F:rRNA (uridine-C5-)-methyltransferase activity"/>
    <property type="evidence" value="ECO:0007669"/>
    <property type="project" value="TreeGrafter"/>
</dbReference>
<sequence>MRPGSAQDQTSAAPPADGTLLDLDVGPVAHGGWCVARYDGKVVFVRHALPGERVRARVVDTTTRFARAEAVEVLRASPDRVEPPCPFAGPGRCGGCDWQHASLEAQRRLKAAVVEEQLRRVAGIACSVTVEELPPVAGADPGLGWRTRVRFAVRADGVVGLRRHRSHEIEPVDRCPLAHPELARLGIGRQRWPGVTEVEAAVSATTADRVVAVSSRSAKRSPAVPRLDAPVRVVRGAPVPGPHLPYVREHAAGRQWRVSATSFWQVHPAAAQTLADAVVAGLEPREGERVLDLYAGVGLFAGVLAGHVGPTGQVTAIEESPLAVRDARVNLRDLPNVTVVPGRVERVLGPGVDRELAADVVVLDPPRSGAGPEVVRRIAALAGRRIAYVSCDPATLARDLSAFGELGWTVTNLRAFDAFPMTHHVEAVAILQRHAG</sequence>
<evidence type="ECO:0000313" key="7">
    <source>
        <dbReference type="EMBL" id="REF37652.1"/>
    </source>
</evidence>
<dbReference type="RefSeq" id="WP_342768138.1">
    <property type="nucleotide sequence ID" value="NZ_QTUC01000001.1"/>
</dbReference>
<reference evidence="7 8" key="1">
    <citation type="submission" date="2018-08" db="EMBL/GenBank/DDBJ databases">
        <title>Sequencing the genomes of 1000 actinobacteria strains.</title>
        <authorList>
            <person name="Klenk H.-P."/>
        </authorList>
    </citation>
    <scope>NUCLEOTIDE SEQUENCE [LARGE SCALE GENOMIC DNA]</scope>
    <source>
        <strain evidence="7 8">DSM 22891</strain>
    </source>
</reference>
<dbReference type="InterPro" id="IPR030391">
    <property type="entry name" value="MeTrfase_TrmA_CS"/>
</dbReference>
<evidence type="ECO:0000259" key="6">
    <source>
        <dbReference type="PROSITE" id="PS50926"/>
    </source>
</evidence>
<comment type="similarity">
    <text evidence="4">Belongs to the class I-like SAM-binding methyltransferase superfamily. RNA M5U methyltransferase family.</text>
</comment>
<keyword evidence="8" id="KW-1185">Reference proteome</keyword>
<dbReference type="SUPFAM" id="SSF53335">
    <property type="entry name" value="S-adenosyl-L-methionine-dependent methyltransferases"/>
    <property type="match status" value="1"/>
</dbReference>
<feature type="binding site" evidence="4">
    <location>
        <position position="364"/>
    </location>
    <ligand>
        <name>S-adenosyl-L-methionine</name>
        <dbReference type="ChEBI" id="CHEBI:59789"/>
    </ligand>
</feature>
<feature type="binding site" evidence="4">
    <location>
        <position position="318"/>
    </location>
    <ligand>
        <name>S-adenosyl-L-methionine</name>
        <dbReference type="ChEBI" id="CHEBI:59789"/>
    </ligand>
</feature>
<keyword evidence="1 4" id="KW-0489">Methyltransferase</keyword>
<feature type="active site" evidence="5">
    <location>
        <position position="391"/>
    </location>
</feature>
<dbReference type="InterPro" id="IPR030390">
    <property type="entry name" value="MeTrfase_TrmA_AS"/>
</dbReference>
<dbReference type="PROSITE" id="PS01230">
    <property type="entry name" value="TRMA_1"/>
    <property type="match status" value="1"/>
</dbReference>
<keyword evidence="3 4" id="KW-0949">S-adenosyl-L-methionine</keyword>
<dbReference type="InterPro" id="IPR010280">
    <property type="entry name" value="U5_MeTrfase_fam"/>
</dbReference>
<gene>
    <name evidence="7" type="ORF">DFJ64_3098</name>
</gene>
<feature type="binding site" evidence="4">
    <location>
        <position position="265"/>
    </location>
    <ligand>
        <name>S-adenosyl-L-methionine</name>
        <dbReference type="ChEBI" id="CHEBI:59789"/>
    </ligand>
</feature>
<dbReference type="Pfam" id="PF05958">
    <property type="entry name" value="tRNA_U5-meth_tr"/>
    <property type="match status" value="1"/>
</dbReference>
<dbReference type="InterPro" id="IPR012340">
    <property type="entry name" value="NA-bd_OB-fold"/>
</dbReference>
<keyword evidence="2 4" id="KW-0808">Transferase</keyword>
<dbReference type="GO" id="GO:0070475">
    <property type="term" value="P:rRNA base methylation"/>
    <property type="evidence" value="ECO:0007669"/>
    <property type="project" value="TreeGrafter"/>
</dbReference>
<evidence type="ECO:0000256" key="2">
    <source>
        <dbReference type="ARBA" id="ARBA00022679"/>
    </source>
</evidence>
<dbReference type="Pfam" id="PF01135">
    <property type="entry name" value="PCMT"/>
    <property type="match status" value="1"/>
</dbReference>
<evidence type="ECO:0000256" key="1">
    <source>
        <dbReference type="ARBA" id="ARBA00022603"/>
    </source>
</evidence>
<name>A0A3D9V785_THECX</name>
<feature type="active site" description="Nucleophile" evidence="4">
    <location>
        <position position="391"/>
    </location>
</feature>
<dbReference type="SUPFAM" id="SSF50249">
    <property type="entry name" value="Nucleic acid-binding proteins"/>
    <property type="match status" value="1"/>
</dbReference>
<dbReference type="Gene3D" id="3.40.50.150">
    <property type="entry name" value="Vaccinia Virus protein VP39"/>
    <property type="match status" value="1"/>
</dbReference>
<protein>
    <submittedName>
        <fullName evidence="7">23S rRNA m(5)U-1939 methyltransferase</fullName>
    </submittedName>
</protein>
<dbReference type="PANTHER" id="PTHR11061">
    <property type="entry name" value="RNA M5U METHYLTRANSFERASE"/>
    <property type="match status" value="1"/>
</dbReference>
<accession>A0A3D9V785</accession>
<dbReference type="CDD" id="cd02440">
    <property type="entry name" value="AdoMet_MTases"/>
    <property type="match status" value="1"/>
</dbReference>
<dbReference type="Proteomes" id="UP000256485">
    <property type="component" value="Unassembled WGS sequence"/>
</dbReference>
<evidence type="ECO:0000256" key="3">
    <source>
        <dbReference type="ARBA" id="ARBA00022691"/>
    </source>
</evidence>
<dbReference type="Gene3D" id="2.40.50.1070">
    <property type="match status" value="1"/>
</dbReference>
<feature type="binding site" evidence="4">
    <location>
        <position position="294"/>
    </location>
    <ligand>
        <name>S-adenosyl-L-methionine</name>
        <dbReference type="ChEBI" id="CHEBI:59789"/>
    </ligand>
</feature>
<dbReference type="AlphaFoldDB" id="A0A3D9V785"/>
<dbReference type="Pfam" id="PF01938">
    <property type="entry name" value="TRAM"/>
    <property type="match status" value="1"/>
</dbReference>
<comment type="caution">
    <text evidence="7">The sequence shown here is derived from an EMBL/GenBank/DDBJ whole genome shotgun (WGS) entry which is preliminary data.</text>
</comment>
<dbReference type="PROSITE" id="PS51687">
    <property type="entry name" value="SAM_MT_RNA_M5U"/>
    <property type="match status" value="1"/>
</dbReference>
<dbReference type="PROSITE" id="PS50926">
    <property type="entry name" value="TRAM"/>
    <property type="match status" value="1"/>
</dbReference>
<organism evidence="7 8">
    <name type="scientific">Thermasporomyces composti</name>
    <dbReference type="NCBI Taxonomy" id="696763"/>
    <lineage>
        <taxon>Bacteria</taxon>
        <taxon>Bacillati</taxon>
        <taxon>Actinomycetota</taxon>
        <taxon>Actinomycetes</taxon>
        <taxon>Propionibacteriales</taxon>
        <taxon>Nocardioidaceae</taxon>
        <taxon>Thermasporomyces</taxon>
    </lineage>
</organism>
<evidence type="ECO:0000313" key="8">
    <source>
        <dbReference type="Proteomes" id="UP000256485"/>
    </source>
</evidence>
<dbReference type="InterPro" id="IPR002792">
    <property type="entry name" value="TRAM_dom"/>
</dbReference>
<dbReference type="EMBL" id="QTUC01000001">
    <property type="protein sequence ID" value="REF37652.1"/>
    <property type="molecule type" value="Genomic_DNA"/>
</dbReference>
<dbReference type="PROSITE" id="PS01231">
    <property type="entry name" value="TRMA_2"/>
    <property type="match status" value="1"/>
</dbReference>
<evidence type="ECO:0000256" key="5">
    <source>
        <dbReference type="PROSITE-ProRule" id="PRU10015"/>
    </source>
</evidence>
<evidence type="ECO:0000256" key="4">
    <source>
        <dbReference type="PROSITE-ProRule" id="PRU01024"/>
    </source>
</evidence>
<feature type="domain" description="TRAM" evidence="6">
    <location>
        <begin position="14"/>
        <end position="72"/>
    </location>
</feature>
<dbReference type="InterPro" id="IPR029063">
    <property type="entry name" value="SAM-dependent_MTases_sf"/>
</dbReference>
<proteinExistence type="inferred from homology"/>
<dbReference type="PANTHER" id="PTHR11061:SF30">
    <property type="entry name" value="TRNA (URACIL(54)-C(5))-METHYLTRANSFERASE"/>
    <property type="match status" value="1"/>
</dbReference>
<dbReference type="Gene3D" id="2.40.50.140">
    <property type="entry name" value="Nucleic acid-binding proteins"/>
    <property type="match status" value="1"/>
</dbReference>